<keyword evidence="7" id="KW-1185">Reference proteome</keyword>
<sequence>MTAPLLLTGACGRVAQLLLPGLGERPLRLLDRTTPADPADVPADAEVLTGELTDRDLLARAVEGVEAVVHLAGDPSPTATWEELRSPNVDGFAALLGAAADHGVRRVVYASSVHAMGRYEATGRVPVDPAWAPAPCCPYGATKAFDEAVAGVFAHRWGLSTIGLRLGATVPVPTKRSQLTGWLGPQDLRDLVTRALTASVVTGVYPAVSGAERSHWDLRLAADELGYRPSLDSRDHAGAVEDDGTDVTTCPPPDVPRAPGG</sequence>
<organism evidence="6 7">
    <name type="scientific">Kineococcus mangrovi</name>
    <dbReference type="NCBI Taxonomy" id="1660183"/>
    <lineage>
        <taxon>Bacteria</taxon>
        <taxon>Bacillati</taxon>
        <taxon>Actinomycetota</taxon>
        <taxon>Actinomycetes</taxon>
        <taxon>Kineosporiales</taxon>
        <taxon>Kineosporiaceae</taxon>
        <taxon>Kineococcus</taxon>
    </lineage>
</organism>
<dbReference type="RefSeq" id="WP_370718231.1">
    <property type="nucleotide sequence ID" value="NZ_JBGGTQ010000003.1"/>
</dbReference>
<dbReference type="PROSITE" id="PS00061">
    <property type="entry name" value="ADH_SHORT"/>
    <property type="match status" value="1"/>
</dbReference>
<evidence type="ECO:0000256" key="1">
    <source>
        <dbReference type="ARBA" id="ARBA00007637"/>
    </source>
</evidence>
<feature type="domain" description="NAD-dependent epimerase/dehydratase" evidence="5">
    <location>
        <begin position="6"/>
        <end position="167"/>
    </location>
</feature>
<feature type="region of interest" description="Disordered" evidence="4">
    <location>
        <begin position="230"/>
        <end position="261"/>
    </location>
</feature>
<dbReference type="InterPro" id="IPR001509">
    <property type="entry name" value="Epimerase_deHydtase"/>
</dbReference>
<evidence type="ECO:0000256" key="2">
    <source>
        <dbReference type="ARBA" id="ARBA00023002"/>
    </source>
</evidence>
<comment type="caution">
    <text evidence="6">The sequence shown here is derived from an EMBL/GenBank/DDBJ whole genome shotgun (WGS) entry which is preliminary data.</text>
</comment>
<evidence type="ECO:0000313" key="6">
    <source>
        <dbReference type="EMBL" id="MEZ0492191.1"/>
    </source>
</evidence>
<accession>A0ABV4I4I8</accession>
<comment type="similarity">
    <text evidence="1">Belongs to the NAD(P)-dependent epimerase/dehydratase family.</text>
</comment>
<protein>
    <submittedName>
        <fullName evidence="6">NAD-dependent epimerase/dehydratase family protein</fullName>
    </submittedName>
</protein>
<feature type="compositionally biased region" description="Pro residues" evidence="4">
    <location>
        <begin position="250"/>
        <end position="261"/>
    </location>
</feature>
<evidence type="ECO:0000259" key="5">
    <source>
        <dbReference type="Pfam" id="PF01370"/>
    </source>
</evidence>
<dbReference type="EMBL" id="JBGGTQ010000003">
    <property type="protein sequence ID" value="MEZ0492191.1"/>
    <property type="molecule type" value="Genomic_DNA"/>
</dbReference>
<reference evidence="6 7" key="1">
    <citation type="submission" date="2024-07" db="EMBL/GenBank/DDBJ databases">
        <authorList>
            <person name="Thanompreechachai J."/>
            <person name="Duangmal K."/>
        </authorList>
    </citation>
    <scope>NUCLEOTIDE SEQUENCE [LARGE SCALE GENOMIC DNA]</scope>
    <source>
        <strain evidence="6 7">TBRC 1896</strain>
    </source>
</reference>
<dbReference type="PANTHER" id="PTHR43103:SF5">
    <property type="entry name" value="4-EPIMERASE, PUTATIVE (AFU_ORTHOLOGUE AFUA_7G00360)-RELATED"/>
    <property type="match status" value="1"/>
</dbReference>
<dbReference type="Pfam" id="PF01370">
    <property type="entry name" value="Epimerase"/>
    <property type="match status" value="1"/>
</dbReference>
<keyword evidence="2" id="KW-0560">Oxidoreductase</keyword>
<gene>
    <name evidence="6" type="ORF">AB2L28_08055</name>
</gene>
<proteinExistence type="inferred from homology"/>
<dbReference type="Gene3D" id="3.40.50.720">
    <property type="entry name" value="NAD(P)-binding Rossmann-like Domain"/>
    <property type="match status" value="1"/>
</dbReference>
<evidence type="ECO:0000313" key="7">
    <source>
        <dbReference type="Proteomes" id="UP001566476"/>
    </source>
</evidence>
<dbReference type="Proteomes" id="UP001566476">
    <property type="component" value="Unassembled WGS sequence"/>
</dbReference>
<dbReference type="InterPro" id="IPR036291">
    <property type="entry name" value="NAD(P)-bd_dom_sf"/>
</dbReference>
<feature type="compositionally biased region" description="Basic and acidic residues" evidence="4">
    <location>
        <begin position="230"/>
        <end position="239"/>
    </location>
</feature>
<dbReference type="PANTHER" id="PTHR43103">
    <property type="entry name" value="NUCLEOSIDE-DIPHOSPHATE-SUGAR EPIMERASE"/>
    <property type="match status" value="1"/>
</dbReference>
<dbReference type="InterPro" id="IPR020904">
    <property type="entry name" value="Sc_DH/Rdtase_CS"/>
</dbReference>
<evidence type="ECO:0000256" key="4">
    <source>
        <dbReference type="SAM" id="MobiDB-lite"/>
    </source>
</evidence>
<keyword evidence="3" id="KW-0520">NAD</keyword>
<evidence type="ECO:0000256" key="3">
    <source>
        <dbReference type="ARBA" id="ARBA00023027"/>
    </source>
</evidence>
<dbReference type="SUPFAM" id="SSF51735">
    <property type="entry name" value="NAD(P)-binding Rossmann-fold domains"/>
    <property type="match status" value="1"/>
</dbReference>
<name>A0ABV4I4I8_9ACTN</name>